<sequence>MFEKILIANRGEIACRVIKTCKTMGIKTIAIHSDVDSNALPFSVSLVHLLAVAVPLTVSPLLFHSHACLVVPGTFLTFAVECSHPHLSTHWLVEVGPFLAPLPPLSS</sequence>
<accession>A0ACB8FIY0</accession>
<protein>
    <submittedName>
        <fullName evidence="1">Uncharacterized protein</fullName>
    </submittedName>
</protein>
<dbReference type="Proteomes" id="UP000827872">
    <property type="component" value="Linkage Group LG04"/>
</dbReference>
<reference evidence="1" key="1">
    <citation type="submission" date="2021-08" db="EMBL/GenBank/DDBJ databases">
        <title>The first chromosome-level gecko genome reveals the dynamic sex chromosomes of Neotropical dwarf geckos (Sphaerodactylidae: Sphaerodactylus).</title>
        <authorList>
            <person name="Pinto B.J."/>
            <person name="Keating S.E."/>
            <person name="Gamble T."/>
        </authorList>
    </citation>
    <scope>NUCLEOTIDE SEQUENCE</scope>
    <source>
        <strain evidence="1">TG3544</strain>
    </source>
</reference>
<evidence type="ECO:0000313" key="1">
    <source>
        <dbReference type="EMBL" id="KAH8005383.1"/>
    </source>
</evidence>
<name>A0ACB8FIY0_9SAUR</name>
<dbReference type="EMBL" id="CM037617">
    <property type="protein sequence ID" value="KAH8005383.1"/>
    <property type="molecule type" value="Genomic_DNA"/>
</dbReference>
<proteinExistence type="predicted"/>
<evidence type="ECO:0000313" key="2">
    <source>
        <dbReference type="Proteomes" id="UP000827872"/>
    </source>
</evidence>
<gene>
    <name evidence="1" type="ORF">K3G42_026933</name>
</gene>
<organism evidence="1 2">
    <name type="scientific">Sphaerodactylus townsendi</name>
    <dbReference type="NCBI Taxonomy" id="933632"/>
    <lineage>
        <taxon>Eukaryota</taxon>
        <taxon>Metazoa</taxon>
        <taxon>Chordata</taxon>
        <taxon>Craniata</taxon>
        <taxon>Vertebrata</taxon>
        <taxon>Euteleostomi</taxon>
        <taxon>Lepidosauria</taxon>
        <taxon>Squamata</taxon>
        <taxon>Bifurcata</taxon>
        <taxon>Gekkota</taxon>
        <taxon>Sphaerodactylidae</taxon>
        <taxon>Sphaerodactylus</taxon>
    </lineage>
</organism>
<keyword evidence="2" id="KW-1185">Reference proteome</keyword>
<comment type="caution">
    <text evidence="1">The sequence shown here is derived from an EMBL/GenBank/DDBJ whole genome shotgun (WGS) entry which is preliminary data.</text>
</comment>